<evidence type="ECO:0000256" key="9">
    <source>
        <dbReference type="ARBA" id="ARBA00023136"/>
    </source>
</evidence>
<evidence type="ECO:0000313" key="14">
    <source>
        <dbReference type="Proteomes" id="UP001200034"/>
    </source>
</evidence>
<comment type="subcellular location">
    <subcellularLocation>
        <location evidence="1">Cell membrane</location>
        <topology evidence="1">Multi-pass membrane protein</topology>
    </subcellularLocation>
</comment>
<feature type="transmembrane region" description="Helical" evidence="12">
    <location>
        <begin position="407"/>
        <end position="430"/>
    </location>
</feature>
<feature type="transmembrane region" description="Helical" evidence="12">
    <location>
        <begin position="125"/>
        <end position="147"/>
    </location>
</feature>
<evidence type="ECO:0000256" key="8">
    <source>
        <dbReference type="ARBA" id="ARBA00023065"/>
    </source>
</evidence>
<feature type="transmembrane region" description="Helical" evidence="12">
    <location>
        <begin position="276"/>
        <end position="301"/>
    </location>
</feature>
<dbReference type="NCBIfam" id="TIGR00813">
    <property type="entry name" value="sss"/>
    <property type="match status" value="1"/>
</dbReference>
<evidence type="ECO:0000256" key="3">
    <source>
        <dbReference type="ARBA" id="ARBA00022448"/>
    </source>
</evidence>
<feature type="transmembrane region" description="Helical" evidence="12">
    <location>
        <begin position="525"/>
        <end position="548"/>
    </location>
</feature>
<keyword evidence="4" id="KW-1003">Cell membrane</keyword>
<reference evidence="13" key="1">
    <citation type="journal article" date="2021" name="Mol. Ecol. Resour.">
        <title>Phylogenomic analyses of the genus Drosophila reveals genomic signals of climate adaptation.</title>
        <authorList>
            <person name="Li F."/>
            <person name="Rane R.V."/>
            <person name="Luria V."/>
            <person name="Xiong Z."/>
            <person name="Chen J."/>
            <person name="Li Z."/>
            <person name="Catullo R.A."/>
            <person name="Griffin P.C."/>
            <person name="Schiffer M."/>
            <person name="Pearce S."/>
            <person name="Lee S.F."/>
            <person name="McElroy K."/>
            <person name="Stocker A."/>
            <person name="Shirriffs J."/>
            <person name="Cockerell F."/>
            <person name="Coppin C."/>
            <person name="Sgro C.M."/>
            <person name="Karger A."/>
            <person name="Cain J.W."/>
            <person name="Weber J.A."/>
            <person name="Santpere G."/>
            <person name="Kirschner M.W."/>
            <person name="Hoffmann A.A."/>
            <person name="Oakeshott J.G."/>
            <person name="Zhang G."/>
        </authorList>
    </citation>
    <scope>NUCLEOTIDE SEQUENCE</scope>
    <source>
        <strain evidence="13">BGI-SZ-2011g</strain>
    </source>
</reference>
<evidence type="ECO:0000256" key="7">
    <source>
        <dbReference type="ARBA" id="ARBA00023053"/>
    </source>
</evidence>
<evidence type="ECO:0000256" key="5">
    <source>
        <dbReference type="ARBA" id="ARBA00022692"/>
    </source>
</evidence>
<dbReference type="CDD" id="cd11492">
    <property type="entry name" value="SLC5sbd_NIS-SMVT"/>
    <property type="match status" value="1"/>
</dbReference>
<dbReference type="InterPro" id="IPR038377">
    <property type="entry name" value="Na/Glc_symporter_sf"/>
</dbReference>
<dbReference type="Proteomes" id="UP001200034">
    <property type="component" value="Unassembled WGS sequence"/>
</dbReference>
<name>A0AAD4JT00_9MUSC</name>
<dbReference type="AlphaFoldDB" id="A0AAD4JT00"/>
<feature type="transmembrane region" description="Helical" evidence="12">
    <location>
        <begin position="436"/>
        <end position="455"/>
    </location>
</feature>
<proteinExistence type="inferred from homology"/>
<comment type="caution">
    <text evidence="13">The sequence shown here is derived from an EMBL/GenBank/DDBJ whole genome shotgun (WGS) entry which is preliminary data.</text>
</comment>
<evidence type="ECO:0008006" key="15">
    <source>
        <dbReference type="Google" id="ProtNLM"/>
    </source>
</evidence>
<feature type="transmembrane region" description="Helical" evidence="12">
    <location>
        <begin position="82"/>
        <end position="104"/>
    </location>
</feature>
<evidence type="ECO:0000256" key="2">
    <source>
        <dbReference type="ARBA" id="ARBA00006434"/>
    </source>
</evidence>
<dbReference type="EMBL" id="JAJJHW010003889">
    <property type="protein sequence ID" value="KAH8355344.1"/>
    <property type="molecule type" value="Genomic_DNA"/>
</dbReference>
<keyword evidence="14" id="KW-1185">Reference proteome</keyword>
<evidence type="ECO:0000256" key="10">
    <source>
        <dbReference type="ARBA" id="ARBA00023201"/>
    </source>
</evidence>
<evidence type="ECO:0000256" key="4">
    <source>
        <dbReference type="ARBA" id="ARBA00022475"/>
    </source>
</evidence>
<gene>
    <name evidence="13" type="ORF">KR093_011507</name>
</gene>
<feature type="transmembrane region" description="Helical" evidence="12">
    <location>
        <begin position="190"/>
        <end position="217"/>
    </location>
</feature>
<dbReference type="PANTHER" id="PTHR42985">
    <property type="entry name" value="SODIUM-COUPLED MONOCARBOXYLATE TRANSPORTER"/>
    <property type="match status" value="1"/>
</dbReference>
<organism evidence="13 14">
    <name type="scientific">Drosophila rubida</name>
    <dbReference type="NCBI Taxonomy" id="30044"/>
    <lineage>
        <taxon>Eukaryota</taxon>
        <taxon>Metazoa</taxon>
        <taxon>Ecdysozoa</taxon>
        <taxon>Arthropoda</taxon>
        <taxon>Hexapoda</taxon>
        <taxon>Insecta</taxon>
        <taxon>Pterygota</taxon>
        <taxon>Neoptera</taxon>
        <taxon>Endopterygota</taxon>
        <taxon>Diptera</taxon>
        <taxon>Brachycera</taxon>
        <taxon>Muscomorpha</taxon>
        <taxon>Ephydroidea</taxon>
        <taxon>Drosophilidae</taxon>
        <taxon>Drosophila</taxon>
    </lineage>
</organism>
<dbReference type="Pfam" id="PF00474">
    <property type="entry name" value="SSF"/>
    <property type="match status" value="1"/>
</dbReference>
<accession>A0AAD4JT00</accession>
<feature type="transmembrane region" description="Helical" evidence="12">
    <location>
        <begin position="12"/>
        <end position="30"/>
    </location>
</feature>
<dbReference type="Gene3D" id="1.20.1730.10">
    <property type="entry name" value="Sodium/glucose cotransporter"/>
    <property type="match status" value="1"/>
</dbReference>
<dbReference type="GO" id="GO:0006814">
    <property type="term" value="P:sodium ion transport"/>
    <property type="evidence" value="ECO:0007669"/>
    <property type="project" value="UniProtKB-KW"/>
</dbReference>
<dbReference type="GO" id="GO:0015293">
    <property type="term" value="F:symporter activity"/>
    <property type="evidence" value="ECO:0007669"/>
    <property type="project" value="TreeGrafter"/>
</dbReference>
<dbReference type="PROSITE" id="PS50283">
    <property type="entry name" value="NA_SOLUT_SYMP_3"/>
    <property type="match status" value="1"/>
</dbReference>
<feature type="transmembrane region" description="Helical" evidence="12">
    <location>
        <begin position="355"/>
        <end position="380"/>
    </location>
</feature>
<evidence type="ECO:0000256" key="6">
    <source>
        <dbReference type="ARBA" id="ARBA00022989"/>
    </source>
</evidence>
<keyword evidence="10" id="KW-0739">Sodium transport</keyword>
<sequence length="609" mass="67112">MPIGTFDVWDALVLASILTISALIGIYYRYTGGKQKTTQEYLMANQSMTTFPVSFSLMASFMSAITLMGVSNEAYQFGTLFGAINISYVLSTPIAAYVFLPVFYRMRTTSVYEYLERRFGHATRLAASMAFTVQMILYMGIALYAPALALEAVTGIPKGTAILVLGLVCTFYSTLGGLKAVLITDVFQSFLMYAAIFAVIAVSAIKAGGLSPIWEVARERGRLEFFEFSTDPTVRHTWWTLIIGGMVTYLSLYGVNQTQVQRLLSVHNLKSSQSALWWNLPILGLLSFSTIFSGLAIFYYYRDCDPVEDGRIKSRDQLMPLFAVDTMGKIDVTLNVDICFSTTLFAGQYPGLCGLFVSGIFSASLSTISSAVTSLSAVTLEDYVKPLYRVIFGRPLIESKSTLPTKIIACIFGLMCIALAFGAGSLGGVLQASLTIFGVVGGPLLGIFTLGVCTVRTNQRGVLLGFLLGLCFSFWIGFGGPKPAPVPLPFSTDGCELRNVTETAKALQATSVEEQQYFWLYRLSYLWYCVLGFLLTTLIGYCGSIILAHFNCADNSRIYVDKQRKHLDYDLFAPMLSNRWRRQQQKQLDPTDAYLEESLAKLTEPAAPL</sequence>
<keyword evidence="6 12" id="KW-1133">Transmembrane helix</keyword>
<keyword evidence="3" id="KW-0813">Transport</keyword>
<feature type="transmembrane region" description="Helical" evidence="12">
    <location>
        <begin position="159"/>
        <end position="178"/>
    </location>
</feature>
<feature type="transmembrane region" description="Helical" evidence="12">
    <location>
        <begin position="51"/>
        <end position="70"/>
    </location>
</feature>
<protein>
    <recommendedName>
        <fullName evidence="15">Sodium-dependent multivitamin transporter</fullName>
    </recommendedName>
</protein>
<dbReference type="InterPro" id="IPR001734">
    <property type="entry name" value="Na/solute_symporter"/>
</dbReference>
<dbReference type="PANTHER" id="PTHR42985:SF40">
    <property type="entry name" value="LD47995P-RELATED"/>
    <property type="match status" value="1"/>
</dbReference>
<keyword evidence="8" id="KW-0406">Ion transport</keyword>
<evidence type="ECO:0000256" key="1">
    <source>
        <dbReference type="ARBA" id="ARBA00004651"/>
    </source>
</evidence>
<comment type="similarity">
    <text evidence="2 11">Belongs to the sodium:solute symporter (SSF) (TC 2.A.21) family.</text>
</comment>
<dbReference type="InterPro" id="IPR051163">
    <property type="entry name" value="Sodium:Solute_Symporter_SSF"/>
</dbReference>
<feature type="transmembrane region" description="Helical" evidence="12">
    <location>
        <begin position="462"/>
        <end position="480"/>
    </location>
</feature>
<evidence type="ECO:0000313" key="13">
    <source>
        <dbReference type="EMBL" id="KAH8355344.1"/>
    </source>
</evidence>
<evidence type="ECO:0000256" key="12">
    <source>
        <dbReference type="SAM" id="Phobius"/>
    </source>
</evidence>
<feature type="transmembrane region" description="Helical" evidence="12">
    <location>
        <begin position="237"/>
        <end position="255"/>
    </location>
</feature>
<keyword evidence="9 12" id="KW-0472">Membrane</keyword>
<keyword evidence="5 12" id="KW-0812">Transmembrane</keyword>
<dbReference type="GO" id="GO:0005886">
    <property type="term" value="C:plasma membrane"/>
    <property type="evidence" value="ECO:0007669"/>
    <property type="project" value="UniProtKB-SubCell"/>
</dbReference>
<evidence type="ECO:0000256" key="11">
    <source>
        <dbReference type="RuleBase" id="RU362091"/>
    </source>
</evidence>
<keyword evidence="7" id="KW-0915">Sodium</keyword>